<dbReference type="CDD" id="cd01949">
    <property type="entry name" value="GGDEF"/>
    <property type="match status" value="1"/>
</dbReference>
<gene>
    <name evidence="4" type="ORF">GGG17_05015</name>
</gene>
<dbReference type="InterPro" id="IPR050469">
    <property type="entry name" value="Diguanylate_Cyclase"/>
</dbReference>
<keyword evidence="2" id="KW-0472">Membrane</keyword>
<dbReference type="InterPro" id="IPR000160">
    <property type="entry name" value="GGDEF_dom"/>
</dbReference>
<proteinExistence type="predicted"/>
<feature type="transmembrane region" description="Helical" evidence="2">
    <location>
        <begin position="242"/>
        <end position="261"/>
    </location>
</feature>
<dbReference type="NCBIfam" id="TIGR00254">
    <property type="entry name" value="GGDEF"/>
    <property type="match status" value="1"/>
</dbReference>
<dbReference type="Proteomes" id="UP000431092">
    <property type="component" value="Unassembled WGS sequence"/>
</dbReference>
<feature type="transmembrane region" description="Helical" evidence="2">
    <location>
        <begin position="215"/>
        <end position="236"/>
    </location>
</feature>
<evidence type="ECO:0000259" key="3">
    <source>
        <dbReference type="PROSITE" id="PS50887"/>
    </source>
</evidence>
<evidence type="ECO:0000313" key="5">
    <source>
        <dbReference type="Proteomes" id="UP000431092"/>
    </source>
</evidence>
<keyword evidence="5" id="KW-1185">Reference proteome</keyword>
<dbReference type="PANTHER" id="PTHR45138:SF9">
    <property type="entry name" value="DIGUANYLATE CYCLASE DGCM-RELATED"/>
    <property type="match status" value="1"/>
</dbReference>
<accession>A0A6I3IRN0</accession>
<dbReference type="PANTHER" id="PTHR45138">
    <property type="entry name" value="REGULATORY COMPONENTS OF SENSORY TRANSDUCTION SYSTEM"/>
    <property type="match status" value="1"/>
</dbReference>
<feature type="transmembrane region" description="Helical" evidence="2">
    <location>
        <begin position="304"/>
        <end position="329"/>
    </location>
</feature>
<dbReference type="GO" id="GO:0043709">
    <property type="term" value="P:cell adhesion involved in single-species biofilm formation"/>
    <property type="evidence" value="ECO:0007669"/>
    <property type="project" value="TreeGrafter"/>
</dbReference>
<feature type="transmembrane region" description="Helical" evidence="2">
    <location>
        <begin position="186"/>
        <end position="203"/>
    </location>
</feature>
<organism evidence="4 5">
    <name type="scientific">Arsenicicoccus cauae</name>
    <dbReference type="NCBI Taxonomy" id="2663847"/>
    <lineage>
        <taxon>Bacteria</taxon>
        <taxon>Bacillati</taxon>
        <taxon>Actinomycetota</taxon>
        <taxon>Actinomycetes</taxon>
        <taxon>Micrococcales</taxon>
        <taxon>Intrasporangiaceae</taxon>
        <taxon>Arsenicicoccus</taxon>
    </lineage>
</organism>
<feature type="transmembrane region" description="Helical" evidence="2">
    <location>
        <begin position="87"/>
        <end position="109"/>
    </location>
</feature>
<evidence type="ECO:0000256" key="2">
    <source>
        <dbReference type="SAM" id="Phobius"/>
    </source>
</evidence>
<evidence type="ECO:0000313" key="4">
    <source>
        <dbReference type="EMBL" id="MTB71339.1"/>
    </source>
</evidence>
<keyword evidence="2" id="KW-0812">Transmembrane</keyword>
<dbReference type="EMBL" id="WLVL01000019">
    <property type="protein sequence ID" value="MTB71339.1"/>
    <property type="molecule type" value="Genomic_DNA"/>
</dbReference>
<reference evidence="4 5" key="1">
    <citation type="submission" date="2019-11" db="EMBL/GenBank/DDBJ databases">
        <title>Whole genome sequencing identifies a novel species of the genus Arsenicicoccus isolated from human blood.</title>
        <authorList>
            <person name="Jeong J.H."/>
            <person name="Kweon O.J."/>
            <person name="Kim H.R."/>
            <person name="Kim T.-H."/>
            <person name="Ha S.-M."/>
            <person name="Lee M.-K."/>
        </authorList>
    </citation>
    <scope>NUCLEOTIDE SEQUENCE [LARGE SCALE GENOMIC DNA]</scope>
    <source>
        <strain evidence="4 5">MKL-02</strain>
    </source>
</reference>
<dbReference type="InterPro" id="IPR043128">
    <property type="entry name" value="Rev_trsase/Diguanyl_cyclase"/>
</dbReference>
<dbReference type="Gene3D" id="3.30.70.270">
    <property type="match status" value="1"/>
</dbReference>
<feature type="transmembrane region" description="Helical" evidence="2">
    <location>
        <begin position="32"/>
        <end position="48"/>
    </location>
</feature>
<feature type="transmembrane region" description="Helical" evidence="2">
    <location>
        <begin position="148"/>
        <end position="166"/>
    </location>
</feature>
<evidence type="ECO:0000256" key="1">
    <source>
        <dbReference type="SAM" id="MobiDB-lite"/>
    </source>
</evidence>
<dbReference type="AlphaFoldDB" id="A0A6I3IRN0"/>
<feature type="transmembrane region" description="Helical" evidence="2">
    <location>
        <begin position="115"/>
        <end position="136"/>
    </location>
</feature>
<dbReference type="GO" id="GO:0052621">
    <property type="term" value="F:diguanylate cyclase activity"/>
    <property type="evidence" value="ECO:0007669"/>
    <property type="project" value="TreeGrafter"/>
</dbReference>
<dbReference type="GO" id="GO:1902201">
    <property type="term" value="P:negative regulation of bacterial-type flagellum-dependent cell motility"/>
    <property type="evidence" value="ECO:0007669"/>
    <property type="project" value="TreeGrafter"/>
</dbReference>
<sequence>MSGMREPMAGNPPGPPTDGDPWSRSFRQDDRVLVVLGSLFVLLQLVYWTSDERVASVAFIVMRVAAVVTFAWGVARARPGFRRDWGLMLAGMVVWALAEVAVAVRIAVLGEYGDWTPAGVFDMAGFVLVCAGVVRLACKDGFVRGSALWLDSMACVVSLAICWWLLVGQELFSHPDQARSTTLLAATYPLGDSLIVAAAAVLLSSRSAHAISYRLLVLGMLVGAVSDVGFGLHVSGEMPSNRWVYALWMVQSTLLATASVLGRRPGRELASRVSVAGVLLVVSALVGPATVLAVLSALGRHTHASAVLATLAGTLLLLLIAATRVLVLVRRIEKQSDQLARTARTDELTGLANRRAGLRLMDEAIAAAMTGVGTRLTVGMLDLDNFKSFNDAHGHLQGDRILRASAHAWIQALDDDGSIYRYGGEEFVVILPNRSVADAEKILARMRAATPDDQTFSAGLAAWSDGDSSETLLARADVSLYAAKEAGRARTMVIA</sequence>
<comment type="caution">
    <text evidence="4">The sequence shown here is derived from an EMBL/GenBank/DDBJ whole genome shotgun (WGS) entry which is preliminary data.</text>
</comment>
<name>A0A6I3IRN0_9MICO</name>
<dbReference type="SUPFAM" id="SSF55073">
    <property type="entry name" value="Nucleotide cyclase"/>
    <property type="match status" value="1"/>
</dbReference>
<feature type="transmembrane region" description="Helical" evidence="2">
    <location>
        <begin position="54"/>
        <end position="75"/>
    </location>
</feature>
<dbReference type="PROSITE" id="PS50887">
    <property type="entry name" value="GGDEF"/>
    <property type="match status" value="1"/>
</dbReference>
<dbReference type="InterPro" id="IPR029787">
    <property type="entry name" value="Nucleotide_cyclase"/>
</dbReference>
<feature type="domain" description="GGDEF" evidence="3">
    <location>
        <begin position="374"/>
        <end position="495"/>
    </location>
</feature>
<feature type="region of interest" description="Disordered" evidence="1">
    <location>
        <begin position="1"/>
        <end position="22"/>
    </location>
</feature>
<keyword evidence="2" id="KW-1133">Transmembrane helix</keyword>
<feature type="transmembrane region" description="Helical" evidence="2">
    <location>
        <begin position="273"/>
        <end position="298"/>
    </location>
</feature>
<dbReference type="GO" id="GO:0005886">
    <property type="term" value="C:plasma membrane"/>
    <property type="evidence" value="ECO:0007669"/>
    <property type="project" value="TreeGrafter"/>
</dbReference>
<dbReference type="SMART" id="SM00267">
    <property type="entry name" value="GGDEF"/>
    <property type="match status" value="1"/>
</dbReference>
<protein>
    <submittedName>
        <fullName evidence="4">Diguanylate cyclase</fullName>
    </submittedName>
</protein>
<dbReference type="Pfam" id="PF00990">
    <property type="entry name" value="GGDEF"/>
    <property type="match status" value="1"/>
</dbReference>